<evidence type="ECO:0000313" key="4">
    <source>
        <dbReference type="WBParaSite" id="TMUE_1000003242.1"/>
    </source>
</evidence>
<sequence length="743" mass="81045">MDRTSFPVVCPMERIAIREFNGAMFQRGQFNDSLRLSTTLIQLRKRAFIGDNVESTMGCRRLEKRVRASELLRNLIAKEDDLAVAPDQCCAIVPVLGGFSYGLLAIDCSLEKECSALGGLFQSIVADLKGGYAVWDDFCVKTTKLNAQLRSSVVAFRCLLDALQRVADLVTSAKGATRDIGTTLTRLCMRHRSIENRLKTLTSSLVDCLVAPLQEKMEEWRRNALQMDRDHSKEYKRSRGEIKRRRQDAARLQKKVRKGHCSMKLMLDSAIQEINDRSSILLQSERQAVRHALVEQRSQFCLFVSWFKPILDGELSLMHEAGQIQELVDMLCRQSTDPYSLPLASEAVIVDVKGSSYGSRKSSFCSLASTDCGFQHNSSASTQQMTDRTIVGHFDGSGGSLYPSACCKHAAPIQTAKYAVADSDVSSNANQEYNSQVSTPSPSSSLATWPEGVLPHDAIAVQKNSASAGAVAACRPHTISASFSGAHHQMTKRVPLSEALFQARASSQPPMMKPPLHKPPLPPRTHVHVDTATAYGCRPMEGTKDHQIYYNMPPAASIQAAATLCGQERTPRPLSFAGPCDFSPFGSVRAPEDDQGDLTPRANGHSLALPAGAQSSFLGAVKRRSIAGRAPPPPPVRRNSTITSATPNAPAVDIVRSGSRCATPVEETYTNVMYSLNARLSAQQLNRDGESETDASDHHGSVENGSTGSRLSKSLQETFYSLPYTECIAGVTQFKGDLSVNEV</sequence>
<dbReference type="InterPro" id="IPR030127">
    <property type="entry name" value="MTSS1/MTSS2"/>
</dbReference>
<evidence type="ECO:0000259" key="2">
    <source>
        <dbReference type="PROSITE" id="PS51338"/>
    </source>
</evidence>
<feature type="region of interest" description="Disordered" evidence="1">
    <location>
        <begin position="684"/>
        <end position="709"/>
    </location>
</feature>
<dbReference type="WBParaSite" id="TMUE_1000003242.1">
    <property type="protein sequence ID" value="TMUE_1000003242.1"/>
    <property type="gene ID" value="WBGene00292641"/>
</dbReference>
<name>A0A5S6Q8F9_TRIMR</name>
<proteinExistence type="predicted"/>
<dbReference type="AlphaFoldDB" id="A0A5S6Q8F9"/>
<accession>A0A5S6Q8F9</accession>
<dbReference type="PROSITE" id="PS51338">
    <property type="entry name" value="IMD"/>
    <property type="match status" value="1"/>
</dbReference>
<dbReference type="GO" id="GO:0005543">
    <property type="term" value="F:phospholipid binding"/>
    <property type="evidence" value="ECO:0007669"/>
    <property type="project" value="TreeGrafter"/>
</dbReference>
<dbReference type="GO" id="GO:0003779">
    <property type="term" value="F:actin binding"/>
    <property type="evidence" value="ECO:0007669"/>
    <property type="project" value="InterPro"/>
</dbReference>
<feature type="region of interest" description="Disordered" evidence="1">
    <location>
        <begin position="585"/>
        <end position="610"/>
    </location>
</feature>
<evidence type="ECO:0000313" key="3">
    <source>
        <dbReference type="Proteomes" id="UP000046395"/>
    </source>
</evidence>
<feature type="compositionally biased region" description="Basic and acidic residues" evidence="1">
    <location>
        <begin position="687"/>
        <end position="701"/>
    </location>
</feature>
<feature type="domain" description="IMD" evidence="2">
    <location>
        <begin position="105"/>
        <end position="355"/>
    </location>
</feature>
<feature type="region of interest" description="Disordered" evidence="1">
    <location>
        <begin position="625"/>
        <end position="649"/>
    </location>
</feature>
<dbReference type="GO" id="GO:0009898">
    <property type="term" value="C:cytoplasmic side of plasma membrane"/>
    <property type="evidence" value="ECO:0007669"/>
    <property type="project" value="TreeGrafter"/>
</dbReference>
<dbReference type="InterPro" id="IPR013606">
    <property type="entry name" value="I-BAR_dom"/>
</dbReference>
<dbReference type="Pfam" id="PF08397">
    <property type="entry name" value="IMD"/>
    <property type="match status" value="1"/>
</dbReference>
<organism evidence="3 4">
    <name type="scientific">Trichuris muris</name>
    <name type="common">Mouse whipworm</name>
    <dbReference type="NCBI Taxonomy" id="70415"/>
    <lineage>
        <taxon>Eukaryota</taxon>
        <taxon>Metazoa</taxon>
        <taxon>Ecdysozoa</taxon>
        <taxon>Nematoda</taxon>
        <taxon>Enoplea</taxon>
        <taxon>Dorylaimia</taxon>
        <taxon>Trichinellida</taxon>
        <taxon>Trichuridae</taxon>
        <taxon>Trichuris</taxon>
    </lineage>
</organism>
<dbReference type="GO" id="GO:0015629">
    <property type="term" value="C:actin cytoskeleton"/>
    <property type="evidence" value="ECO:0007669"/>
    <property type="project" value="TreeGrafter"/>
</dbReference>
<protein>
    <submittedName>
        <fullName evidence="4">IMD domain-containing protein</fullName>
    </submittedName>
</protein>
<dbReference type="GO" id="GO:0007009">
    <property type="term" value="P:plasma membrane organization"/>
    <property type="evidence" value="ECO:0007669"/>
    <property type="project" value="InterPro"/>
</dbReference>
<dbReference type="STRING" id="70415.A0A5S6Q8F9"/>
<dbReference type="GO" id="GO:0030031">
    <property type="term" value="P:cell projection assembly"/>
    <property type="evidence" value="ECO:0007669"/>
    <property type="project" value="TreeGrafter"/>
</dbReference>
<dbReference type="InterPro" id="IPR027267">
    <property type="entry name" value="AH/BAR_dom_sf"/>
</dbReference>
<reference evidence="4" key="1">
    <citation type="submission" date="2019-12" db="UniProtKB">
        <authorList>
            <consortium name="WormBaseParasite"/>
        </authorList>
    </citation>
    <scope>IDENTIFICATION</scope>
</reference>
<dbReference type="PANTHER" id="PTHR15708">
    <property type="entry name" value="ACTIN BUNDLING/MISSING IN METASTASIS-RELATED"/>
    <property type="match status" value="1"/>
</dbReference>
<evidence type="ECO:0000256" key="1">
    <source>
        <dbReference type="SAM" id="MobiDB-lite"/>
    </source>
</evidence>
<feature type="compositionally biased region" description="Polar residues" evidence="1">
    <location>
        <begin position="638"/>
        <end position="647"/>
    </location>
</feature>
<dbReference type="PANTHER" id="PTHR15708:SF4">
    <property type="entry name" value="FI21477P1-RELATED"/>
    <property type="match status" value="1"/>
</dbReference>
<dbReference type="Proteomes" id="UP000046395">
    <property type="component" value="Unassembled WGS sequence"/>
</dbReference>
<dbReference type="Gene3D" id="1.20.1270.60">
    <property type="entry name" value="Arfaptin homology (AH) domain/BAR domain"/>
    <property type="match status" value="1"/>
</dbReference>
<dbReference type="SUPFAM" id="SSF103657">
    <property type="entry name" value="BAR/IMD domain-like"/>
    <property type="match status" value="1"/>
</dbReference>
<keyword evidence="3" id="KW-1185">Reference proteome</keyword>